<dbReference type="GO" id="GO:0032196">
    <property type="term" value="P:transposition"/>
    <property type="evidence" value="ECO:0007669"/>
    <property type="project" value="TreeGrafter"/>
</dbReference>
<dbReference type="InterPro" id="IPR001584">
    <property type="entry name" value="Integrase_cat-core"/>
</dbReference>
<protein>
    <submittedName>
        <fullName evidence="4">IS30 family transposase</fullName>
    </submittedName>
</protein>
<dbReference type="InterPro" id="IPR053392">
    <property type="entry name" value="Transposase_IS30-like"/>
</dbReference>
<dbReference type="GO" id="GO:0006310">
    <property type="term" value="P:DNA recombination"/>
    <property type="evidence" value="ECO:0007669"/>
    <property type="project" value="UniProtKB-KW"/>
</dbReference>
<name>A0A255DZM4_9ACTN</name>
<dbReference type="GO" id="GO:0015074">
    <property type="term" value="P:DNA integration"/>
    <property type="evidence" value="ECO:0007669"/>
    <property type="project" value="InterPro"/>
</dbReference>
<gene>
    <name evidence="4" type="ORF">CGZ92_11940</name>
</gene>
<dbReference type="SUPFAM" id="SSF53098">
    <property type="entry name" value="Ribonuclease H-like"/>
    <property type="match status" value="1"/>
</dbReference>
<dbReference type="InterPro" id="IPR036388">
    <property type="entry name" value="WH-like_DNA-bd_sf"/>
</dbReference>
<evidence type="ECO:0000313" key="5">
    <source>
        <dbReference type="Proteomes" id="UP000216533"/>
    </source>
</evidence>
<dbReference type="GO" id="GO:0003676">
    <property type="term" value="F:nucleic acid binding"/>
    <property type="evidence" value="ECO:0007669"/>
    <property type="project" value="InterPro"/>
</dbReference>
<organism evidence="4 5">
    <name type="scientific">Parenemella sanctibonifatiensis</name>
    <dbReference type="NCBI Taxonomy" id="2016505"/>
    <lineage>
        <taxon>Bacteria</taxon>
        <taxon>Bacillati</taxon>
        <taxon>Actinomycetota</taxon>
        <taxon>Actinomycetes</taxon>
        <taxon>Propionibacteriales</taxon>
        <taxon>Propionibacteriaceae</taxon>
        <taxon>Parenemella</taxon>
    </lineage>
</organism>
<keyword evidence="1" id="KW-0233">DNA recombination</keyword>
<dbReference type="PANTHER" id="PTHR10948:SF23">
    <property type="entry name" value="TRANSPOSASE INSI FOR INSERTION SEQUENCE ELEMENT IS30A-RELATED"/>
    <property type="match status" value="1"/>
</dbReference>
<comment type="caution">
    <text evidence="4">The sequence shown here is derived from an EMBL/GenBank/DDBJ whole genome shotgun (WGS) entry which is preliminary data.</text>
</comment>
<dbReference type="PANTHER" id="PTHR10948">
    <property type="entry name" value="TRANSPOSASE"/>
    <property type="match status" value="1"/>
</dbReference>
<dbReference type="InterPro" id="IPR051917">
    <property type="entry name" value="Transposase-Integrase"/>
</dbReference>
<reference evidence="4 5" key="1">
    <citation type="submission" date="2017-07" db="EMBL/GenBank/DDBJ databases">
        <title>Draft whole genome sequences of clinical Proprionibacteriaceae strains.</title>
        <authorList>
            <person name="Bernier A.-M."/>
            <person name="Bernard K."/>
            <person name="Domingo M.-C."/>
        </authorList>
    </citation>
    <scope>NUCLEOTIDE SEQUENCE [LARGE SCALE GENOMIC DNA]</scope>
    <source>
        <strain evidence="4 5">NML 160184</strain>
    </source>
</reference>
<dbReference type="PROSITE" id="PS50994">
    <property type="entry name" value="INTEGRASE"/>
    <property type="match status" value="1"/>
</dbReference>
<dbReference type="EMBL" id="NMVI01000027">
    <property type="protein sequence ID" value="OYN84734.1"/>
    <property type="molecule type" value="Genomic_DNA"/>
</dbReference>
<dbReference type="InterPro" id="IPR009057">
    <property type="entry name" value="Homeodomain-like_sf"/>
</dbReference>
<dbReference type="InterPro" id="IPR012337">
    <property type="entry name" value="RNaseH-like_sf"/>
</dbReference>
<dbReference type="InterPro" id="IPR025246">
    <property type="entry name" value="IS30-like_HTH"/>
</dbReference>
<evidence type="ECO:0000256" key="1">
    <source>
        <dbReference type="ARBA" id="ARBA00023172"/>
    </source>
</evidence>
<evidence type="ECO:0000313" key="4">
    <source>
        <dbReference type="EMBL" id="OYN84734.1"/>
    </source>
</evidence>
<accession>A0A255DZM4</accession>
<feature type="domain" description="Integrase catalytic" evidence="3">
    <location>
        <begin position="206"/>
        <end position="370"/>
    </location>
</feature>
<evidence type="ECO:0000256" key="2">
    <source>
        <dbReference type="SAM" id="MobiDB-lite"/>
    </source>
</evidence>
<dbReference type="InterPro" id="IPR036397">
    <property type="entry name" value="RNaseH_sf"/>
</dbReference>
<dbReference type="SUPFAM" id="SSF46689">
    <property type="entry name" value="Homeodomain-like"/>
    <property type="match status" value="1"/>
</dbReference>
<dbReference type="GO" id="GO:0005829">
    <property type="term" value="C:cytosol"/>
    <property type="evidence" value="ECO:0007669"/>
    <property type="project" value="TreeGrafter"/>
</dbReference>
<dbReference type="NCBIfam" id="NF033563">
    <property type="entry name" value="transpos_IS30"/>
    <property type="match status" value="1"/>
</dbReference>
<dbReference type="Proteomes" id="UP000216533">
    <property type="component" value="Unassembled WGS sequence"/>
</dbReference>
<dbReference type="Pfam" id="PF00665">
    <property type="entry name" value="rve"/>
    <property type="match status" value="1"/>
</dbReference>
<evidence type="ECO:0000259" key="3">
    <source>
        <dbReference type="PROSITE" id="PS50994"/>
    </source>
</evidence>
<sequence>MQKALRRFGYRLALGRRGGQARPVMPEQFTDPDQIVPASAGHGRRLTEQERVVIQLRREDGWSMARIAQAIGVSPATVCRELQRGERLPDGRYCAALSHSQAVARRARPKPTKLSDPQTRAAVIQGLNDRFSPRQVAAKLRTDFAEDHTRWVSHETIYQALYVQGKGALRQELKVAKALRSGRTHRIPASKLPKRSSRSWLEGHHISTRPAEAADRAVPGHWEGDLVIGKDHKSALITLVERSSRFTLLHRLINGQDTTTVVDALIEMTNGMSDGLLKSVTWDQGSEMADHLRFTLASNAKVYFCDPHSPWQRGTNENTNYLVRDLLGGKQADFRDYTDADIAEAQRLLNIRPRQILNWQTPANYLAERFLALTT</sequence>
<dbReference type="Pfam" id="PF13936">
    <property type="entry name" value="HTH_38"/>
    <property type="match status" value="1"/>
</dbReference>
<feature type="region of interest" description="Disordered" evidence="2">
    <location>
        <begin position="19"/>
        <end position="39"/>
    </location>
</feature>
<dbReference type="AlphaFoldDB" id="A0A255DZM4"/>
<proteinExistence type="predicted"/>
<dbReference type="Gene3D" id="3.30.420.10">
    <property type="entry name" value="Ribonuclease H-like superfamily/Ribonuclease H"/>
    <property type="match status" value="1"/>
</dbReference>
<dbReference type="Gene3D" id="1.10.10.10">
    <property type="entry name" value="Winged helix-like DNA-binding domain superfamily/Winged helix DNA-binding domain"/>
    <property type="match status" value="1"/>
</dbReference>
<dbReference type="GO" id="GO:0004803">
    <property type="term" value="F:transposase activity"/>
    <property type="evidence" value="ECO:0007669"/>
    <property type="project" value="TreeGrafter"/>
</dbReference>